<dbReference type="Proteomes" id="UP000006228">
    <property type="component" value="Unassembled WGS sequence"/>
</dbReference>
<accession>E8M8H8</accession>
<proteinExistence type="predicted"/>
<gene>
    <name evidence="1" type="ORF">VISI1226_17610</name>
</gene>
<name>E8M8H8_PHOS4</name>
<dbReference type="EMBL" id="AEVT01000074">
    <property type="protein sequence ID" value="EGA69705.1"/>
    <property type="molecule type" value="Genomic_DNA"/>
</dbReference>
<protein>
    <submittedName>
        <fullName evidence="1">Uncharacterized protein</fullName>
    </submittedName>
</protein>
<evidence type="ECO:0000313" key="1">
    <source>
        <dbReference type="EMBL" id="EGA69705.1"/>
    </source>
</evidence>
<organism evidence="1 2">
    <name type="scientific">Vibrio sinaloensis DSM 21326</name>
    <dbReference type="NCBI Taxonomy" id="945550"/>
    <lineage>
        <taxon>Bacteria</taxon>
        <taxon>Pseudomonadati</taxon>
        <taxon>Pseudomonadota</taxon>
        <taxon>Gammaproteobacteria</taxon>
        <taxon>Vibrionales</taxon>
        <taxon>Vibrionaceae</taxon>
        <taxon>Vibrio</taxon>
        <taxon>Vibrio oreintalis group</taxon>
    </lineage>
</organism>
<evidence type="ECO:0000313" key="2">
    <source>
        <dbReference type="Proteomes" id="UP000006228"/>
    </source>
</evidence>
<sequence>MNLIDLRLGAVENKNGWNPPHLIIANGSNPARNKTTNGCNISHKNVEITKGYIQKNVRRGREQRRQKHAIPLLHQSWLSGPNDPKPSRNFPLSIDLNEKFINKFINGLRGVCSQVQVASLT</sequence>
<reference evidence="1 2" key="1">
    <citation type="journal article" date="2012" name="Int. J. Syst. Evol. Microbiol.">
        <title>Vibrio caribbeanicus sp. nov., isolated from the marine sponge Scleritoderma cyanea.</title>
        <authorList>
            <person name="Hoffmann M."/>
            <person name="Monday S.R."/>
            <person name="Allard M.W."/>
            <person name="Strain E.A."/>
            <person name="Whittaker P."/>
            <person name="Naum M."/>
            <person name="McCarthy P.J."/>
            <person name="Lopez J.V."/>
            <person name="Fischer M."/>
            <person name="Brown E.W."/>
        </authorList>
    </citation>
    <scope>NUCLEOTIDE SEQUENCE [LARGE SCALE GENOMIC DNA]</scope>
    <source>
        <strain evidence="2">DSMZ 21326</strain>
    </source>
</reference>
<comment type="caution">
    <text evidence="1">The sequence shown here is derived from an EMBL/GenBank/DDBJ whole genome shotgun (WGS) entry which is preliminary data.</text>
</comment>
<dbReference type="AlphaFoldDB" id="E8M8H8"/>